<evidence type="ECO:0000256" key="2">
    <source>
        <dbReference type="ARBA" id="ARBA00022741"/>
    </source>
</evidence>
<comment type="caution">
    <text evidence="6">The sequence shown here is derived from an EMBL/GenBank/DDBJ whole genome shotgun (WGS) entry which is preliminary data.</text>
</comment>
<dbReference type="Gene3D" id="3.40.50.300">
    <property type="entry name" value="P-loop containing nucleotide triphosphate hydrolases"/>
    <property type="match status" value="1"/>
</dbReference>
<accession>A0ABQ8KKV4</accession>
<keyword evidence="5" id="KW-0807">Transducer</keyword>
<dbReference type="Proteomes" id="UP000814176">
    <property type="component" value="Unassembled WGS sequence"/>
</dbReference>
<dbReference type="RefSeq" id="XP_047780448.1">
    <property type="nucleotide sequence ID" value="XM_047925645.1"/>
</dbReference>
<dbReference type="SUPFAM" id="SSF47895">
    <property type="entry name" value="Transducin (alpha subunit), insertion domain"/>
    <property type="match status" value="1"/>
</dbReference>
<gene>
    <name evidence="6" type="ORF">C8Q71DRAFT_795971</name>
</gene>
<proteinExistence type="predicted"/>
<sequence length="297" mass="34100">MGSSISTRVLIREALQRSREIDRQIEDSQEAKTECKDLLLVHGGFTEDELVATRPSVYQSLLKSAHNAILEMRAMGLDCVLPDNRVRTERILDHEVRANDALFDEDIARAIYELWQDPLIPDFMANSGECCLMDNAQYFGTKAQRIGKRSYIPTDTDAFCAQEESTGITEMRFALGPLSIRMCDRYHRFDDATSIIFCVTLSEYDQPLLRESGKNRIAEAATLLDSVFNSRWFRRISIILLFNKLDVFERKLNKVPLERCFPTYTSTGGPDINKAAEFILWTFMQRNRSNASLFPHF</sequence>
<keyword evidence="2" id="KW-0547">Nucleotide-binding</keyword>
<keyword evidence="7" id="KW-1185">Reference proteome</keyword>
<keyword evidence="3" id="KW-0460">Magnesium</keyword>
<evidence type="ECO:0000313" key="7">
    <source>
        <dbReference type="Proteomes" id="UP000814176"/>
    </source>
</evidence>
<dbReference type="InterPro" id="IPR027417">
    <property type="entry name" value="P-loop_NTPase"/>
</dbReference>
<dbReference type="CDD" id="cd00066">
    <property type="entry name" value="G-alpha"/>
    <property type="match status" value="1"/>
</dbReference>
<dbReference type="Gene3D" id="1.10.400.10">
    <property type="entry name" value="GI Alpha 1, domain 2-like"/>
    <property type="match status" value="1"/>
</dbReference>
<name>A0ABQ8KKV4_9APHY</name>
<evidence type="ECO:0000256" key="3">
    <source>
        <dbReference type="ARBA" id="ARBA00022842"/>
    </source>
</evidence>
<keyword evidence="4" id="KW-0342">GTP-binding</keyword>
<dbReference type="InterPro" id="IPR001019">
    <property type="entry name" value="Gprotein_alpha_su"/>
</dbReference>
<dbReference type="SUPFAM" id="SSF52540">
    <property type="entry name" value="P-loop containing nucleoside triphosphate hydrolases"/>
    <property type="match status" value="1"/>
</dbReference>
<organism evidence="6 7">
    <name type="scientific">Rhodofomes roseus</name>
    <dbReference type="NCBI Taxonomy" id="34475"/>
    <lineage>
        <taxon>Eukaryota</taxon>
        <taxon>Fungi</taxon>
        <taxon>Dikarya</taxon>
        <taxon>Basidiomycota</taxon>
        <taxon>Agaricomycotina</taxon>
        <taxon>Agaricomycetes</taxon>
        <taxon>Polyporales</taxon>
        <taxon>Rhodofomes</taxon>
    </lineage>
</organism>
<keyword evidence="1" id="KW-0479">Metal-binding</keyword>
<dbReference type="InterPro" id="IPR011025">
    <property type="entry name" value="GproteinA_insert"/>
</dbReference>
<protein>
    <submittedName>
        <fullName evidence="6">G-protein alpha subunit</fullName>
    </submittedName>
</protein>
<dbReference type="PRINTS" id="PR00318">
    <property type="entry name" value="GPROTEINA"/>
</dbReference>
<dbReference type="SMART" id="SM00275">
    <property type="entry name" value="G_alpha"/>
    <property type="match status" value="1"/>
</dbReference>
<dbReference type="PANTHER" id="PTHR10218">
    <property type="entry name" value="GTP-BINDING PROTEIN ALPHA SUBUNIT"/>
    <property type="match status" value="1"/>
</dbReference>
<dbReference type="GeneID" id="72006377"/>
<dbReference type="EMBL" id="JADCUA010000007">
    <property type="protein sequence ID" value="KAH9838533.1"/>
    <property type="molecule type" value="Genomic_DNA"/>
</dbReference>
<dbReference type="Pfam" id="PF00503">
    <property type="entry name" value="G-alpha"/>
    <property type="match status" value="1"/>
</dbReference>
<evidence type="ECO:0000313" key="6">
    <source>
        <dbReference type="EMBL" id="KAH9838533.1"/>
    </source>
</evidence>
<evidence type="ECO:0000256" key="1">
    <source>
        <dbReference type="ARBA" id="ARBA00022723"/>
    </source>
</evidence>
<dbReference type="PROSITE" id="PS51882">
    <property type="entry name" value="G_ALPHA"/>
    <property type="match status" value="1"/>
</dbReference>
<evidence type="ECO:0000256" key="4">
    <source>
        <dbReference type="ARBA" id="ARBA00023134"/>
    </source>
</evidence>
<evidence type="ECO:0000256" key="5">
    <source>
        <dbReference type="ARBA" id="ARBA00023224"/>
    </source>
</evidence>
<reference evidence="6 7" key="1">
    <citation type="journal article" date="2021" name="Environ. Microbiol.">
        <title>Gene family expansions and transcriptome signatures uncover fungal adaptations to wood decay.</title>
        <authorList>
            <person name="Hage H."/>
            <person name="Miyauchi S."/>
            <person name="Viragh M."/>
            <person name="Drula E."/>
            <person name="Min B."/>
            <person name="Chaduli D."/>
            <person name="Navarro D."/>
            <person name="Favel A."/>
            <person name="Norest M."/>
            <person name="Lesage-Meessen L."/>
            <person name="Balint B."/>
            <person name="Merenyi Z."/>
            <person name="de Eugenio L."/>
            <person name="Morin E."/>
            <person name="Martinez A.T."/>
            <person name="Baldrian P."/>
            <person name="Stursova M."/>
            <person name="Martinez M.J."/>
            <person name="Novotny C."/>
            <person name="Magnuson J.K."/>
            <person name="Spatafora J.W."/>
            <person name="Maurice S."/>
            <person name="Pangilinan J."/>
            <person name="Andreopoulos W."/>
            <person name="LaButti K."/>
            <person name="Hundley H."/>
            <person name="Na H."/>
            <person name="Kuo A."/>
            <person name="Barry K."/>
            <person name="Lipzen A."/>
            <person name="Henrissat B."/>
            <person name="Riley R."/>
            <person name="Ahrendt S."/>
            <person name="Nagy L.G."/>
            <person name="Grigoriev I.V."/>
            <person name="Martin F."/>
            <person name="Rosso M.N."/>
        </authorList>
    </citation>
    <scope>NUCLEOTIDE SEQUENCE [LARGE SCALE GENOMIC DNA]</scope>
    <source>
        <strain evidence="6 7">CIRM-BRFM 1785</strain>
    </source>
</reference>
<dbReference type="PANTHER" id="PTHR10218:SF369">
    <property type="entry name" value="GUANINE NUCLEOTIDE-BINDING PROTEIN ALPHA-2 SUBUNIT"/>
    <property type="match status" value="1"/>
</dbReference>